<dbReference type="Pfam" id="PF04783">
    <property type="entry name" value="DUF630"/>
    <property type="match status" value="1"/>
</dbReference>
<dbReference type="GO" id="GO:0006412">
    <property type="term" value="P:translation"/>
    <property type="evidence" value="ECO:0007669"/>
    <property type="project" value="InterPro"/>
</dbReference>
<evidence type="ECO:0000313" key="8">
    <source>
        <dbReference type="Proteomes" id="UP000283530"/>
    </source>
</evidence>
<dbReference type="PANTHER" id="PTHR21450">
    <property type="entry name" value="PROTEIN ALTERED PHOSPHATE STARVATION RESPONSE 1"/>
    <property type="match status" value="1"/>
</dbReference>
<dbReference type="Gene3D" id="3.30.420.100">
    <property type="match status" value="1"/>
</dbReference>
<organism evidence="7 8">
    <name type="scientific">Cinnamomum micranthum f. kanehirae</name>
    <dbReference type="NCBI Taxonomy" id="337451"/>
    <lineage>
        <taxon>Eukaryota</taxon>
        <taxon>Viridiplantae</taxon>
        <taxon>Streptophyta</taxon>
        <taxon>Embryophyta</taxon>
        <taxon>Tracheophyta</taxon>
        <taxon>Spermatophyta</taxon>
        <taxon>Magnoliopsida</taxon>
        <taxon>Magnoliidae</taxon>
        <taxon>Laurales</taxon>
        <taxon>Lauraceae</taxon>
        <taxon>Cinnamomum</taxon>
    </lineage>
</organism>
<evidence type="ECO:0000256" key="2">
    <source>
        <dbReference type="ARBA" id="ARBA00022980"/>
    </source>
</evidence>
<dbReference type="OrthoDB" id="663995at2759"/>
<evidence type="ECO:0000256" key="1">
    <source>
        <dbReference type="ARBA" id="ARBA00007116"/>
    </source>
</evidence>
<name>A0A3S3NAT0_9MAGN</name>
<keyword evidence="2" id="KW-0689">Ribosomal protein</keyword>
<dbReference type="EMBL" id="QPKB01000008">
    <property type="protein sequence ID" value="RWR91516.1"/>
    <property type="molecule type" value="Genomic_DNA"/>
</dbReference>
<proteinExistence type="inferred from homology"/>
<dbReference type="STRING" id="337451.A0A3S3NAT0"/>
<evidence type="ECO:0000313" key="7">
    <source>
        <dbReference type="EMBL" id="RWR91516.1"/>
    </source>
</evidence>
<dbReference type="PANTHER" id="PTHR21450:SF3">
    <property type="entry name" value="DUF630 FAMILY PROTEIN (DUF630 AND DUF632)"/>
    <property type="match status" value="1"/>
</dbReference>
<evidence type="ECO:0000256" key="3">
    <source>
        <dbReference type="ARBA" id="ARBA00023274"/>
    </source>
</evidence>
<sequence length="910" mass="102051">MVRTTVPPSSGARGLGIDQGVGRMVRTTVPPSSELEVLQLDIQLSIRKVAMVIPPPVRPPRIINFLKPYVLKMHFTNKYVSAQVIHSPTATVASSASSQEKLLRPTMESSRDVAAAAKIGKILGERLLLKDIPAVTVFLKREQKYHGKGASVLRFLTVASLQRLSPNSFICFPPLKTSFQNPMNLKNRRLLPDSVQLCKDRKSFIKQAIESRIRFAAGHIAYIQSLRRVSLALRDYIEGYEHCEFSSNPYAIHSSTPIKKTAPEIIALPLRSLCVNTPVESHIRTSQVINYLRSGGNPSISIEERPQSPETMRIESYSPSHHYGIDGFFSMQSPPYNSSFYSSPYNKPSYTPPSPQTSEWDFFWNPFSSLDTYGYPTRDSFDQIAADGQTTELMQVREEEGIPDLEELEEIKEEGKTEEGEERTKIDLNSATKAVEGNNGGIEVDIGTETKHEAKGLQSQATESIEVSEAHDEVELGVANEEREASDREEAEETPDFTVYVDRRPTSMEEVVKDLETQFKIVCDSSKEVSTMLEASKAQFSSTSNEFTGMKLLKLLNPVALFRSASSRSTLSRPFHASSSSRDDSYDSSSDISEECLVLSGSHQSTLDRLYAWEKKLYKEVKSGERIRIAYEKKCMQLRNQNAKGEDPSILEKTRAIVRGLHTQIKVSMHSVESVSKRIETLRDEELQPQLMDLIQGLARMWRAMAVCHNSQKQTLQEAKLLPDTPPKRIDASTVMILPRLARSATVLESELRNWRDCFQSWIAAQQSYVRSLASWVLRCARPNTESDIDTRITPFSPRTSTRDPPIFPICIQWSRRLDALSVAHVMDGLDSWSDGIVSAFVDGVGGGVSVNTEEITVEKTEEVAVKAMWEGISVAVSCMTEFAVCSGKMYEELVNQWEKDTWAKVKVEV</sequence>
<dbReference type="GO" id="GO:0003735">
    <property type="term" value="F:structural constituent of ribosome"/>
    <property type="evidence" value="ECO:0007669"/>
    <property type="project" value="InterPro"/>
</dbReference>
<comment type="caution">
    <text evidence="7">The sequence shown here is derived from an EMBL/GenBank/DDBJ whole genome shotgun (WGS) entry which is preliminary data.</text>
</comment>
<comment type="similarity">
    <text evidence="1">Belongs to the universal ribosomal protein uL18 family.</text>
</comment>
<dbReference type="Pfam" id="PF04782">
    <property type="entry name" value="DUF632"/>
    <property type="match status" value="1"/>
</dbReference>
<gene>
    <name evidence="7" type="ORF">CKAN_02067300</name>
</gene>
<evidence type="ECO:0000256" key="4">
    <source>
        <dbReference type="SAM" id="MobiDB-lite"/>
    </source>
</evidence>
<dbReference type="SUPFAM" id="SSF53137">
    <property type="entry name" value="Translational machinery components"/>
    <property type="match status" value="1"/>
</dbReference>
<dbReference type="InterPro" id="IPR006868">
    <property type="entry name" value="DUF630"/>
</dbReference>
<feature type="domain" description="DUF632" evidence="5">
    <location>
        <begin position="508"/>
        <end position="833"/>
    </location>
</feature>
<feature type="compositionally biased region" description="Basic and acidic residues" evidence="4">
    <location>
        <begin position="468"/>
        <end position="488"/>
    </location>
</feature>
<evidence type="ECO:0000259" key="5">
    <source>
        <dbReference type="Pfam" id="PF04782"/>
    </source>
</evidence>
<dbReference type="CDD" id="cd00432">
    <property type="entry name" value="Ribosomal_L18_L5e"/>
    <property type="match status" value="1"/>
</dbReference>
<dbReference type="AlphaFoldDB" id="A0A3S3NAT0"/>
<feature type="domain" description="DUF630" evidence="6">
    <location>
        <begin position="193"/>
        <end position="239"/>
    </location>
</feature>
<feature type="region of interest" description="Disordered" evidence="4">
    <location>
        <begin position="453"/>
        <end position="495"/>
    </location>
</feature>
<reference evidence="7 8" key="1">
    <citation type="journal article" date="2019" name="Nat. Plants">
        <title>Stout camphor tree genome fills gaps in understanding of flowering plant genome evolution.</title>
        <authorList>
            <person name="Chaw S.M."/>
            <person name="Liu Y.C."/>
            <person name="Wu Y.W."/>
            <person name="Wang H.Y."/>
            <person name="Lin C.I."/>
            <person name="Wu C.S."/>
            <person name="Ke H.M."/>
            <person name="Chang L.Y."/>
            <person name="Hsu C.Y."/>
            <person name="Yang H.T."/>
            <person name="Sudianto E."/>
            <person name="Hsu M.H."/>
            <person name="Wu K.P."/>
            <person name="Wang L.N."/>
            <person name="Leebens-Mack J.H."/>
            <person name="Tsai I.J."/>
        </authorList>
    </citation>
    <scope>NUCLEOTIDE SEQUENCE [LARGE SCALE GENOMIC DNA]</scope>
    <source>
        <strain evidence="8">cv. Chaw 1501</strain>
        <tissue evidence="7">Young leaves</tissue>
    </source>
</reference>
<keyword evidence="3" id="KW-0687">Ribonucleoprotein</keyword>
<evidence type="ECO:0000259" key="6">
    <source>
        <dbReference type="Pfam" id="PF04783"/>
    </source>
</evidence>
<accession>A0A3S3NAT0</accession>
<dbReference type="InterPro" id="IPR057268">
    <property type="entry name" value="Ribosomal_L18"/>
</dbReference>
<dbReference type="InterPro" id="IPR005484">
    <property type="entry name" value="Ribosomal_uL18_bac/plant/anim"/>
</dbReference>
<dbReference type="Proteomes" id="UP000283530">
    <property type="component" value="Unassembled WGS sequence"/>
</dbReference>
<protein>
    <submittedName>
        <fullName evidence="7">DUF632 domain-containing protein/DUF630 domain-containing protein</fullName>
    </submittedName>
</protein>
<dbReference type="GO" id="GO:1990904">
    <property type="term" value="C:ribonucleoprotein complex"/>
    <property type="evidence" value="ECO:0007669"/>
    <property type="project" value="UniProtKB-KW"/>
</dbReference>
<dbReference type="Pfam" id="PF00861">
    <property type="entry name" value="Ribosomal_L18p"/>
    <property type="match status" value="1"/>
</dbReference>
<dbReference type="InterPro" id="IPR006867">
    <property type="entry name" value="DUF632"/>
</dbReference>
<keyword evidence="8" id="KW-1185">Reference proteome</keyword>
<dbReference type="GO" id="GO:0005840">
    <property type="term" value="C:ribosome"/>
    <property type="evidence" value="ECO:0007669"/>
    <property type="project" value="UniProtKB-KW"/>
</dbReference>